<evidence type="ECO:0000313" key="3">
    <source>
        <dbReference type="EMBL" id="KUN07546.1"/>
    </source>
</evidence>
<proteinExistence type="predicted"/>
<dbReference type="Proteomes" id="UP000053127">
    <property type="component" value="Unassembled WGS sequence"/>
</dbReference>
<dbReference type="OrthoDB" id="4559404at2"/>
<dbReference type="AlphaFoldDB" id="A0A101P9T8"/>
<dbReference type="Pfam" id="PF04149">
    <property type="entry name" value="DUF397"/>
    <property type="match status" value="1"/>
</dbReference>
<comment type="caution">
    <text evidence="3">The sequence shown here is derived from an EMBL/GenBank/DDBJ whole genome shotgun (WGS) entry which is preliminary data.</text>
</comment>
<evidence type="ECO:0000313" key="4">
    <source>
        <dbReference type="Proteomes" id="UP000053127"/>
    </source>
</evidence>
<evidence type="ECO:0000256" key="1">
    <source>
        <dbReference type="SAM" id="MobiDB-lite"/>
    </source>
</evidence>
<protein>
    <submittedName>
        <fullName evidence="3">Regulator</fullName>
    </submittedName>
</protein>
<reference evidence="3 4" key="1">
    <citation type="submission" date="2015-10" db="EMBL/GenBank/DDBJ databases">
        <title>Draft genome sequence of Streptomyces yokosukanensis DSM 40224, type strain for the species Streptomyces yokosukanensis.</title>
        <authorList>
            <person name="Ruckert C."/>
            <person name="Winkler A."/>
            <person name="Kalinowski J."/>
            <person name="Kampfer P."/>
            <person name="Glaeser S."/>
        </authorList>
    </citation>
    <scope>NUCLEOTIDE SEQUENCE [LARGE SCALE GENOMIC DNA]</scope>
    <source>
        <strain evidence="3 4">DSM 40224</strain>
    </source>
</reference>
<keyword evidence="4" id="KW-1185">Reference proteome</keyword>
<name>A0A101P9T8_9ACTN</name>
<gene>
    <name evidence="3" type="ORF">AQI95_10535</name>
</gene>
<dbReference type="STRING" id="67386.AQI95_10535"/>
<feature type="domain" description="DUF397" evidence="2">
    <location>
        <begin position="18"/>
        <end position="67"/>
    </location>
</feature>
<dbReference type="RefSeq" id="WP_067121523.1">
    <property type="nucleotide sequence ID" value="NZ_KQ948209.1"/>
</dbReference>
<accession>A0A101P9T8</accession>
<evidence type="ECO:0000259" key="2">
    <source>
        <dbReference type="Pfam" id="PF04149"/>
    </source>
</evidence>
<dbReference type="EMBL" id="LMWN01000012">
    <property type="protein sequence ID" value="KUN07546.1"/>
    <property type="molecule type" value="Genomic_DNA"/>
</dbReference>
<dbReference type="InterPro" id="IPR007278">
    <property type="entry name" value="DUF397"/>
</dbReference>
<organism evidence="3 4">
    <name type="scientific">Streptomyces yokosukanensis</name>
    <dbReference type="NCBI Taxonomy" id="67386"/>
    <lineage>
        <taxon>Bacteria</taxon>
        <taxon>Bacillati</taxon>
        <taxon>Actinomycetota</taxon>
        <taxon>Actinomycetes</taxon>
        <taxon>Kitasatosporales</taxon>
        <taxon>Streptomycetaceae</taxon>
        <taxon>Streptomyces</taxon>
    </lineage>
</organism>
<sequence length="83" mass="8458">MPSQHIIPDASTLDVAGQKSSSSGGDGDCVEFAAYEGGIAIRHSKAPNGPALLYTRSEIAAMIEGVKAGEFDHLANGLGRTSG</sequence>
<feature type="region of interest" description="Disordered" evidence="1">
    <location>
        <begin position="1"/>
        <end position="27"/>
    </location>
</feature>